<keyword evidence="3" id="KW-1185">Reference proteome</keyword>
<proteinExistence type="predicted"/>
<feature type="compositionally biased region" description="Polar residues" evidence="1">
    <location>
        <begin position="1"/>
        <end position="10"/>
    </location>
</feature>
<dbReference type="HOGENOM" id="CLU_047341_0_0_1"/>
<evidence type="ECO:0000256" key="1">
    <source>
        <dbReference type="SAM" id="MobiDB-lite"/>
    </source>
</evidence>
<evidence type="ECO:0000313" key="2">
    <source>
        <dbReference type="EnsemblProtists" id="PYU1_T008798"/>
    </source>
</evidence>
<protein>
    <submittedName>
        <fullName evidence="2">Uncharacterized protein</fullName>
    </submittedName>
</protein>
<dbReference type="VEuPathDB" id="FungiDB:PYU1_G008780"/>
<dbReference type="Proteomes" id="UP000019132">
    <property type="component" value="Unassembled WGS sequence"/>
</dbReference>
<dbReference type="EnsemblProtists" id="PYU1_T008798">
    <property type="protein sequence ID" value="PYU1_T008798"/>
    <property type="gene ID" value="PYU1_G008780"/>
</dbReference>
<reference evidence="2" key="3">
    <citation type="submission" date="2015-02" db="UniProtKB">
        <authorList>
            <consortium name="EnsemblProtists"/>
        </authorList>
    </citation>
    <scope>IDENTIFICATION</scope>
    <source>
        <strain evidence="2">DAOM BR144</strain>
    </source>
</reference>
<feature type="compositionally biased region" description="Low complexity" evidence="1">
    <location>
        <begin position="24"/>
        <end position="46"/>
    </location>
</feature>
<name>K3WV01_GLOUD</name>
<organism evidence="2 3">
    <name type="scientific">Globisporangium ultimum (strain ATCC 200006 / CBS 805.95 / DAOM BR144)</name>
    <name type="common">Pythium ultimum</name>
    <dbReference type="NCBI Taxonomy" id="431595"/>
    <lineage>
        <taxon>Eukaryota</taxon>
        <taxon>Sar</taxon>
        <taxon>Stramenopiles</taxon>
        <taxon>Oomycota</taxon>
        <taxon>Peronosporomycetes</taxon>
        <taxon>Pythiales</taxon>
        <taxon>Pythiaceae</taxon>
        <taxon>Globisporangium</taxon>
    </lineage>
</organism>
<dbReference type="AlphaFoldDB" id="K3WV01"/>
<feature type="compositionally biased region" description="Polar residues" evidence="1">
    <location>
        <begin position="48"/>
        <end position="71"/>
    </location>
</feature>
<evidence type="ECO:0000313" key="3">
    <source>
        <dbReference type="Proteomes" id="UP000019132"/>
    </source>
</evidence>
<feature type="region of interest" description="Disordered" evidence="1">
    <location>
        <begin position="1"/>
        <end position="71"/>
    </location>
</feature>
<dbReference type="InParanoid" id="K3WV01"/>
<sequence length="465" mass="50280">MRDPKQQQPQRDLVLVSSSRDARTAAAKPISKAASSSVAAAKAALKTPPSNNARGPSSTTASICKRTTSGSQSTLQKKVNDVFTRMQPHNIVQSYEKLLSSLKVVPSVCLNSNVLTPVAPTASSLSAGWKAAQHDASQLNSSTNAHNVSVPSKCNPSQGSFHYAHSVQYALPDPTLSLTTIKSLQVSLTSSLSRTPIEIGRTIIPPTTMGAARKKLDPWRCVATSSAQIGLALYELPLLGDEIWRSSCSTLVALVWTQSLEVVKLYLQLNLTQLLYAAVQRPIRIMYDDVDPIYGRHSFVAAITIRSFDHVLWEKELYGIDLSSNQQTVALTTELLNDLDGYRDRTRFMDAASSGVALPVTTDAISYGMDNVLLVDVTVWEPNCQPIWGFSAPLRASVCSPSASSVSSGFSLSGAGDAKQLLEMKYEDDAPQRPAHGNTFMITLEKIQKSNDGTFGTRYASGKNK</sequence>
<dbReference type="eggNOG" id="ENOG502S430">
    <property type="taxonomic scope" value="Eukaryota"/>
</dbReference>
<accession>K3WV01</accession>
<reference evidence="3" key="2">
    <citation type="submission" date="2010-04" db="EMBL/GenBank/DDBJ databases">
        <authorList>
            <person name="Buell R."/>
            <person name="Hamilton J."/>
            <person name="Hostetler J."/>
        </authorList>
    </citation>
    <scope>NUCLEOTIDE SEQUENCE [LARGE SCALE GENOMIC DNA]</scope>
    <source>
        <strain evidence="3">DAOM:BR144</strain>
    </source>
</reference>
<reference evidence="3" key="1">
    <citation type="journal article" date="2010" name="Genome Biol.">
        <title>Genome sequence of the necrotrophic plant pathogen Pythium ultimum reveals original pathogenicity mechanisms and effector repertoire.</title>
        <authorList>
            <person name="Levesque C.A."/>
            <person name="Brouwer H."/>
            <person name="Cano L."/>
            <person name="Hamilton J.P."/>
            <person name="Holt C."/>
            <person name="Huitema E."/>
            <person name="Raffaele S."/>
            <person name="Robideau G.P."/>
            <person name="Thines M."/>
            <person name="Win J."/>
            <person name="Zerillo M.M."/>
            <person name="Beakes G.W."/>
            <person name="Boore J.L."/>
            <person name="Busam D."/>
            <person name="Dumas B."/>
            <person name="Ferriera S."/>
            <person name="Fuerstenberg S.I."/>
            <person name="Gachon C.M."/>
            <person name="Gaulin E."/>
            <person name="Govers F."/>
            <person name="Grenville-Briggs L."/>
            <person name="Horner N."/>
            <person name="Hostetler J."/>
            <person name="Jiang R.H."/>
            <person name="Johnson J."/>
            <person name="Krajaejun T."/>
            <person name="Lin H."/>
            <person name="Meijer H.J."/>
            <person name="Moore B."/>
            <person name="Morris P."/>
            <person name="Phuntmart V."/>
            <person name="Puiu D."/>
            <person name="Shetty J."/>
            <person name="Stajich J.E."/>
            <person name="Tripathy S."/>
            <person name="Wawra S."/>
            <person name="van West P."/>
            <person name="Whitty B.R."/>
            <person name="Coutinho P.M."/>
            <person name="Henrissat B."/>
            <person name="Martin F."/>
            <person name="Thomas P.D."/>
            <person name="Tyler B.M."/>
            <person name="De Vries R.P."/>
            <person name="Kamoun S."/>
            <person name="Yandell M."/>
            <person name="Tisserat N."/>
            <person name="Buell C.R."/>
        </authorList>
    </citation>
    <scope>NUCLEOTIDE SEQUENCE</scope>
    <source>
        <strain evidence="3">DAOM:BR144</strain>
    </source>
</reference>
<dbReference type="EMBL" id="GL376558">
    <property type="status" value="NOT_ANNOTATED_CDS"/>
    <property type="molecule type" value="Genomic_DNA"/>
</dbReference>